<comment type="caution">
    <text evidence="1">The sequence shown here is derived from an EMBL/GenBank/DDBJ whole genome shotgun (WGS) entry which is preliminary data.</text>
</comment>
<dbReference type="AlphaFoldDB" id="A0A0C1EFL6"/>
<dbReference type="Proteomes" id="UP000053475">
    <property type="component" value="Unassembled WGS sequence"/>
</dbReference>
<accession>A0A0C1EFL6</accession>
<evidence type="ECO:0000313" key="1">
    <source>
        <dbReference type="EMBL" id="KIA75474.1"/>
    </source>
</evidence>
<protein>
    <submittedName>
        <fullName evidence="1">Uncharacterized protein</fullName>
    </submittedName>
</protein>
<gene>
    <name evidence="1" type="ORF">HK57_00058</name>
</gene>
<proteinExistence type="predicted"/>
<evidence type="ECO:0000313" key="2">
    <source>
        <dbReference type="Proteomes" id="UP000053475"/>
    </source>
</evidence>
<dbReference type="EMBL" id="JOMC01000146">
    <property type="protein sequence ID" value="KIA75474.1"/>
    <property type="molecule type" value="Genomic_DNA"/>
</dbReference>
<sequence length="233" mass="26892">MFPRSHQLVNLGERHAQGLILPSIQPLEGHEDFDVWIYRVRLQLKIEGTTGLERLLDNSITKTRQAWDMGLDFRTFKRYSERIALWLSSNLSDTVIRAMEADPERPVMADDYITKLERVVFRFAYKNPRLVYDDALGIERREYASIEQFVKALKSKVALSNKVNAPSNHIAPPMALVLLLNGINREMPEYVRDKIPTLPIDHSHSFEEATFLSTCEEVMDQAKARNLTPQSKH</sequence>
<keyword evidence="2" id="KW-1185">Reference proteome</keyword>
<name>A0A0C1EFL6_ASPUT</name>
<organism evidence="1 2">
    <name type="scientific">Aspergillus ustus</name>
    <dbReference type="NCBI Taxonomy" id="40382"/>
    <lineage>
        <taxon>Eukaryota</taxon>
        <taxon>Fungi</taxon>
        <taxon>Dikarya</taxon>
        <taxon>Ascomycota</taxon>
        <taxon>Pezizomycotina</taxon>
        <taxon>Eurotiomycetes</taxon>
        <taxon>Eurotiomycetidae</taxon>
        <taxon>Eurotiales</taxon>
        <taxon>Aspergillaceae</taxon>
        <taxon>Aspergillus</taxon>
        <taxon>Aspergillus subgen. Nidulantes</taxon>
    </lineage>
</organism>
<reference evidence="1 2" key="1">
    <citation type="submission" date="2014-11" db="EMBL/GenBank/DDBJ databases">
        <title>Genomics derived discovery of secondary metabolites biosynthetic gene clusters in Aspergillus ustus.</title>
        <authorList>
            <person name="Pi B."/>
            <person name="Dai F."/>
            <person name="Song X."/>
            <person name="Zhu C."/>
            <person name="Li H."/>
            <person name="Yu D."/>
        </authorList>
    </citation>
    <scope>NUCLEOTIDE SEQUENCE [LARGE SCALE GENOMIC DNA]</scope>
    <source>
        <strain evidence="1 2">3.3904</strain>
    </source>
</reference>